<feature type="compositionally biased region" description="Basic and acidic residues" evidence="1">
    <location>
        <begin position="335"/>
        <end position="348"/>
    </location>
</feature>
<feature type="compositionally biased region" description="Basic residues" evidence="1">
    <location>
        <begin position="297"/>
        <end position="316"/>
    </location>
</feature>
<keyword evidence="3" id="KW-1185">Reference proteome</keyword>
<reference evidence="2 3" key="1">
    <citation type="submission" date="2024-06" db="EMBL/GenBank/DDBJ databases">
        <title>The Natural Products Discovery Center: Release of the First 8490 Sequenced Strains for Exploring Actinobacteria Biosynthetic Diversity.</title>
        <authorList>
            <person name="Kalkreuter E."/>
            <person name="Kautsar S.A."/>
            <person name="Yang D."/>
            <person name="Bader C.D."/>
            <person name="Teijaro C.N."/>
            <person name="Fluegel L."/>
            <person name="Davis C.M."/>
            <person name="Simpson J.R."/>
            <person name="Lauterbach L."/>
            <person name="Steele A.D."/>
            <person name="Gui C."/>
            <person name="Meng S."/>
            <person name="Li G."/>
            <person name="Viehrig K."/>
            <person name="Ye F."/>
            <person name="Su P."/>
            <person name="Kiefer A.F."/>
            <person name="Nichols A."/>
            <person name="Cepeda A.J."/>
            <person name="Yan W."/>
            <person name="Fan B."/>
            <person name="Jiang Y."/>
            <person name="Adhikari A."/>
            <person name="Zheng C.-J."/>
            <person name="Schuster L."/>
            <person name="Cowan T.M."/>
            <person name="Smanski M.J."/>
            <person name="Chevrette M.G."/>
            <person name="De Carvalho L.P.S."/>
            <person name="Shen B."/>
        </authorList>
    </citation>
    <scope>NUCLEOTIDE SEQUENCE [LARGE SCALE GENOMIC DNA]</scope>
    <source>
        <strain evidence="2 3">NPDC049574</strain>
    </source>
</reference>
<dbReference type="EMBL" id="JBFARM010000003">
    <property type="protein sequence ID" value="MEV4286174.1"/>
    <property type="molecule type" value="Genomic_DNA"/>
</dbReference>
<dbReference type="Proteomes" id="UP001552427">
    <property type="component" value="Unassembled WGS sequence"/>
</dbReference>
<organism evidence="2 3">
    <name type="scientific">Nonomuraea bangladeshensis</name>
    <dbReference type="NCBI Taxonomy" id="404385"/>
    <lineage>
        <taxon>Bacteria</taxon>
        <taxon>Bacillati</taxon>
        <taxon>Actinomycetota</taxon>
        <taxon>Actinomycetes</taxon>
        <taxon>Streptosporangiales</taxon>
        <taxon>Streptosporangiaceae</taxon>
        <taxon>Nonomuraea</taxon>
    </lineage>
</organism>
<dbReference type="NCBIfam" id="NF033545">
    <property type="entry name" value="transpos_IS630"/>
    <property type="match status" value="1"/>
</dbReference>
<dbReference type="InterPro" id="IPR047655">
    <property type="entry name" value="Transpos_IS630-like"/>
</dbReference>
<dbReference type="SUPFAM" id="SSF46689">
    <property type="entry name" value="Homeodomain-like"/>
    <property type="match status" value="1"/>
</dbReference>
<name>A0ABV3H0W8_9ACTN</name>
<evidence type="ECO:0000313" key="3">
    <source>
        <dbReference type="Proteomes" id="UP001552427"/>
    </source>
</evidence>
<evidence type="ECO:0000256" key="1">
    <source>
        <dbReference type="SAM" id="MobiDB-lite"/>
    </source>
</evidence>
<dbReference type="InterPro" id="IPR009057">
    <property type="entry name" value="Homeodomain-like_sf"/>
</dbReference>
<comment type="caution">
    <text evidence="2">The sequence shown here is derived from an EMBL/GenBank/DDBJ whole genome shotgun (WGS) entry which is preliminary data.</text>
</comment>
<proteinExistence type="predicted"/>
<evidence type="ECO:0000313" key="2">
    <source>
        <dbReference type="EMBL" id="MEV4286174.1"/>
    </source>
</evidence>
<accession>A0ABV3H0W8</accession>
<dbReference type="RefSeq" id="WP_364447898.1">
    <property type="nucleotide sequence ID" value="NZ_JBFARM010000003.1"/>
</dbReference>
<sequence>MPVALARPVAPTAAERKRLKKMAYGHKTEYRLRLRAQVVLHAARGRSNARVARETGLHLDTVRTRRGRSAEQGLPGLSDRKRLGRPRAFTAVQTSQVTALACRLPAETGVPLSRWSAPELARETMERGIATFVSASTVRRWLAQDAIKPWQHRSWIFITDPDFRAKAERILDLYARTFDDEPLGADEYVISADEKTSIQARCRCHPTLAPGQARAMRVNHTCGRGGALAYLAAYDVHRAKVFGRTEPRTGIDPFMNLIIQVMSTAPYASAKRVLWIVDNGSSHRGLLRRAAQGRPAQRLHRPRRGHGSAPRVRRPLQRPAQPFQWRFTTSDLDDPLARPDRHTTDHQEGSSVTRIRVLGHGSPLRREAGTAHRPAGPTCARPSADRDLVLLSRPRALGTRPPRPTPEGRSCRGRAPAPGAGGRRRSR</sequence>
<dbReference type="Pfam" id="PF13565">
    <property type="entry name" value="HTH_32"/>
    <property type="match status" value="1"/>
</dbReference>
<protein>
    <submittedName>
        <fullName evidence="2">IS630 family transposase</fullName>
    </submittedName>
</protein>
<gene>
    <name evidence="2" type="ORF">AB0K40_11790</name>
</gene>
<feature type="region of interest" description="Disordered" evidence="1">
    <location>
        <begin position="290"/>
        <end position="427"/>
    </location>
</feature>